<proteinExistence type="predicted"/>
<organism evidence="1 2">
    <name type="scientific">Rhizophagus clarus</name>
    <dbReference type="NCBI Taxonomy" id="94130"/>
    <lineage>
        <taxon>Eukaryota</taxon>
        <taxon>Fungi</taxon>
        <taxon>Fungi incertae sedis</taxon>
        <taxon>Mucoromycota</taxon>
        <taxon>Glomeromycotina</taxon>
        <taxon>Glomeromycetes</taxon>
        <taxon>Glomerales</taxon>
        <taxon>Glomeraceae</taxon>
        <taxon>Rhizophagus</taxon>
    </lineage>
</organism>
<dbReference type="AlphaFoldDB" id="A0A8H3LJG9"/>
<reference evidence="1" key="1">
    <citation type="submission" date="2019-10" db="EMBL/GenBank/DDBJ databases">
        <title>Conservation and host-specific expression of non-tandemly repeated heterogenous ribosome RNA gene in arbuscular mycorrhizal fungi.</title>
        <authorList>
            <person name="Maeda T."/>
            <person name="Kobayashi Y."/>
            <person name="Nakagawa T."/>
            <person name="Ezawa T."/>
            <person name="Yamaguchi K."/>
            <person name="Bino T."/>
            <person name="Nishimoto Y."/>
            <person name="Shigenobu S."/>
            <person name="Kawaguchi M."/>
        </authorList>
    </citation>
    <scope>NUCLEOTIDE SEQUENCE</scope>
    <source>
        <strain evidence="1">HR1</strain>
    </source>
</reference>
<gene>
    <name evidence="1" type="ORF">RCL2_001363400</name>
</gene>
<comment type="caution">
    <text evidence="1">The sequence shown here is derived from an EMBL/GenBank/DDBJ whole genome shotgun (WGS) entry which is preliminary data.</text>
</comment>
<dbReference type="Proteomes" id="UP000615446">
    <property type="component" value="Unassembled WGS sequence"/>
</dbReference>
<dbReference type="EMBL" id="BLAL01000160">
    <property type="protein sequence ID" value="GES86578.1"/>
    <property type="molecule type" value="Genomic_DNA"/>
</dbReference>
<sequence>MSNGELSQVCRVIVQDSGRSTRIKLGLSDKNCDLESYYDINLCLNDAFILPDSSLCFSRIGNIVKVVKKQSFCVKRHFLPALFLACILD</sequence>
<protein>
    <submittedName>
        <fullName evidence="1">Uncharacterized protein</fullName>
    </submittedName>
</protein>
<accession>A0A8H3LJG9</accession>
<evidence type="ECO:0000313" key="2">
    <source>
        <dbReference type="Proteomes" id="UP000615446"/>
    </source>
</evidence>
<name>A0A8H3LJG9_9GLOM</name>
<evidence type="ECO:0000313" key="1">
    <source>
        <dbReference type="EMBL" id="GES86578.1"/>
    </source>
</evidence>